<name>A0A813K1A4_POLGL</name>
<organism evidence="3 4">
    <name type="scientific">Polarella glacialis</name>
    <name type="common">Dinoflagellate</name>
    <dbReference type="NCBI Taxonomy" id="89957"/>
    <lineage>
        <taxon>Eukaryota</taxon>
        <taxon>Sar</taxon>
        <taxon>Alveolata</taxon>
        <taxon>Dinophyceae</taxon>
        <taxon>Suessiales</taxon>
        <taxon>Suessiaceae</taxon>
        <taxon>Polarella</taxon>
    </lineage>
</organism>
<evidence type="ECO:0000256" key="2">
    <source>
        <dbReference type="SAM" id="Phobius"/>
    </source>
</evidence>
<dbReference type="EMBL" id="CAJNNW010027393">
    <property type="protein sequence ID" value="CAE8691218.1"/>
    <property type="molecule type" value="Genomic_DNA"/>
</dbReference>
<accession>A0A813K1A4</accession>
<reference evidence="3" key="1">
    <citation type="submission" date="2021-02" db="EMBL/GenBank/DDBJ databases">
        <authorList>
            <person name="Dougan E. K."/>
            <person name="Rhodes N."/>
            <person name="Thang M."/>
            <person name="Chan C."/>
        </authorList>
    </citation>
    <scope>NUCLEOTIDE SEQUENCE</scope>
</reference>
<sequence length="169" mass="19237">MCDKVGLYDLLASSFSPNNQFTKNQFTNKNKKTQNKTTATNRKQTTQILSSQSFAHAFLYLVLVQRLIAGNDNSNYKNNSNAITKTTAAHTQQQTNQTNNMPSNIFIYFCILCCFCCLLLLLLFIACARYFCCRWLLCPFELSFNPTQVGIIMMFNQLPVDGGLTHSHY</sequence>
<dbReference type="AlphaFoldDB" id="A0A813K1A4"/>
<evidence type="ECO:0000313" key="3">
    <source>
        <dbReference type="EMBL" id="CAE8691218.1"/>
    </source>
</evidence>
<proteinExistence type="predicted"/>
<evidence type="ECO:0000313" key="4">
    <source>
        <dbReference type="Proteomes" id="UP000626109"/>
    </source>
</evidence>
<evidence type="ECO:0000256" key="1">
    <source>
        <dbReference type="SAM" id="MobiDB-lite"/>
    </source>
</evidence>
<keyword evidence="2" id="KW-0812">Transmembrane</keyword>
<keyword evidence="2" id="KW-1133">Transmembrane helix</keyword>
<keyword evidence="2" id="KW-0472">Membrane</keyword>
<comment type="caution">
    <text evidence="3">The sequence shown here is derived from an EMBL/GenBank/DDBJ whole genome shotgun (WGS) entry which is preliminary data.</text>
</comment>
<feature type="transmembrane region" description="Helical" evidence="2">
    <location>
        <begin position="105"/>
        <end position="131"/>
    </location>
</feature>
<feature type="region of interest" description="Disordered" evidence="1">
    <location>
        <begin position="24"/>
        <end position="43"/>
    </location>
</feature>
<gene>
    <name evidence="3" type="ORF">PGLA2088_LOCUS27297</name>
</gene>
<dbReference type="Proteomes" id="UP000626109">
    <property type="component" value="Unassembled WGS sequence"/>
</dbReference>
<protein>
    <submittedName>
        <fullName evidence="3">Uncharacterized protein</fullName>
    </submittedName>
</protein>